<dbReference type="Proteomes" id="UP000826234">
    <property type="component" value="Unassembled WGS sequence"/>
</dbReference>
<evidence type="ECO:0000313" key="3">
    <source>
        <dbReference type="EMBL" id="KAH0631630.1"/>
    </source>
</evidence>
<dbReference type="InterPro" id="IPR042280">
    <property type="entry name" value="SLC3A2"/>
</dbReference>
<dbReference type="EMBL" id="JAIPUX010000035">
    <property type="protein sequence ID" value="KAH0631630.1"/>
    <property type="molecule type" value="Genomic_DNA"/>
</dbReference>
<evidence type="ECO:0000256" key="1">
    <source>
        <dbReference type="SAM" id="Phobius"/>
    </source>
</evidence>
<dbReference type="PANTHER" id="PTHR46673:SF2">
    <property type="entry name" value="4F2 CELL-SURFACE ANTIGEN HEAVY CHAIN-LIKE"/>
    <property type="match status" value="1"/>
</dbReference>
<accession>A0ABQ7TPB0</accession>
<comment type="caution">
    <text evidence="3">The sequence shown here is derived from an EMBL/GenBank/DDBJ whole genome shotgun (WGS) entry which is preliminary data.</text>
</comment>
<evidence type="ECO:0000313" key="4">
    <source>
        <dbReference type="Proteomes" id="UP000826234"/>
    </source>
</evidence>
<keyword evidence="1" id="KW-0812">Transmembrane</keyword>
<dbReference type="InterPro" id="IPR013780">
    <property type="entry name" value="Glyco_hydro_b"/>
</dbReference>
<dbReference type="Pfam" id="PF16028">
    <property type="entry name" value="SLC3A2_N"/>
    <property type="match status" value="1"/>
</dbReference>
<reference evidence="3 4" key="1">
    <citation type="journal article" date="2022" name="Gigascience">
        <title>A chromosome-level genome assembly and annotation of the desert horned lizard, Phrynosoma platyrhinos, provides insight into chromosomal rearrangements among reptiles.</title>
        <authorList>
            <person name="Koochekian N."/>
            <person name="Ascanio A."/>
            <person name="Farleigh K."/>
            <person name="Card D.C."/>
            <person name="Schield D.R."/>
            <person name="Castoe T.A."/>
            <person name="Jezkova T."/>
        </authorList>
    </citation>
    <scope>NUCLEOTIDE SEQUENCE [LARGE SCALE GENOMIC DNA]</scope>
    <source>
        <strain evidence="3">NK-2021</strain>
    </source>
</reference>
<proteinExistence type="predicted"/>
<keyword evidence="1" id="KW-1133">Transmembrane helix</keyword>
<sequence>MGKVEDTVLTSQVSGEHLPLLGQAAPITTYLSQDEVVQQAGAATWVRLRKATFGLLGALFACMLIMAVLLLLTMPRPRPPLAWVLMVWDESDACNISRRVPRRVILTCYLPGAGGNLSAQAVAQQVERVLGYPGAPWPSWTVPQGLPVAPDLGEMLGVLLLTLPGVPLLPGGKGSPVQLDRDPLKGSTNGHRVARLYHSLLALHANSYPLRGIGFAPLPLVDPSKDIFAFLRPGPCSSILVVLNLGSQPLQLNLEQLSIPIPAKVLFSTRSLPEKEVNAEGIQLAPHQAILLKVPRGHIWK</sequence>
<keyword evidence="1" id="KW-0472">Membrane</keyword>
<evidence type="ECO:0000259" key="2">
    <source>
        <dbReference type="Pfam" id="PF16028"/>
    </source>
</evidence>
<organism evidence="3 4">
    <name type="scientific">Phrynosoma platyrhinos</name>
    <name type="common">Desert horned lizard</name>
    <dbReference type="NCBI Taxonomy" id="52577"/>
    <lineage>
        <taxon>Eukaryota</taxon>
        <taxon>Metazoa</taxon>
        <taxon>Chordata</taxon>
        <taxon>Craniata</taxon>
        <taxon>Vertebrata</taxon>
        <taxon>Euteleostomi</taxon>
        <taxon>Lepidosauria</taxon>
        <taxon>Squamata</taxon>
        <taxon>Bifurcata</taxon>
        <taxon>Unidentata</taxon>
        <taxon>Episquamata</taxon>
        <taxon>Toxicofera</taxon>
        <taxon>Iguania</taxon>
        <taxon>Phrynosomatidae</taxon>
        <taxon>Phrynosomatinae</taxon>
        <taxon>Phrynosoma</taxon>
    </lineage>
</organism>
<name>A0ABQ7TPB0_PHRPL</name>
<protein>
    <recommendedName>
        <fullName evidence="2">Solute carrier family 3 member 2 N-terminal domain-containing protein</fullName>
    </recommendedName>
</protein>
<feature type="domain" description="Solute carrier family 3 member 2 N-terminal" evidence="2">
    <location>
        <begin position="28"/>
        <end position="80"/>
    </location>
</feature>
<dbReference type="InterPro" id="IPR031984">
    <property type="entry name" value="SLC3A2_N"/>
</dbReference>
<feature type="transmembrane region" description="Helical" evidence="1">
    <location>
        <begin position="53"/>
        <end position="72"/>
    </location>
</feature>
<keyword evidence="4" id="KW-1185">Reference proteome</keyword>
<dbReference type="Gene3D" id="2.60.40.1180">
    <property type="entry name" value="Golgi alpha-mannosidase II"/>
    <property type="match status" value="1"/>
</dbReference>
<dbReference type="PANTHER" id="PTHR46673">
    <property type="entry name" value="4F2 CELL-SURFACE ANTIGEN HEAVY CHAIN"/>
    <property type="match status" value="1"/>
</dbReference>
<gene>
    <name evidence="3" type="ORF">JD844_006060</name>
</gene>
<dbReference type="SUPFAM" id="SSF51011">
    <property type="entry name" value="Glycosyl hydrolase domain"/>
    <property type="match status" value="1"/>
</dbReference>